<dbReference type="SUPFAM" id="SSF103515">
    <property type="entry name" value="Autotransporter"/>
    <property type="match status" value="1"/>
</dbReference>
<dbReference type="AlphaFoldDB" id="A0A4U0YUZ1"/>
<protein>
    <submittedName>
        <fullName evidence="2">Autotransporter domain-containing protein</fullName>
    </submittedName>
</protein>
<name>A0A4U0YUZ1_9RHOB</name>
<reference evidence="2 3" key="1">
    <citation type="submission" date="2019-04" db="EMBL/GenBank/DDBJ databases">
        <title>Crypto-aerobic microbial life in anoxic (sulfidic) marine sediments.</title>
        <authorList>
            <person name="Bhattacharya S."/>
            <person name="Roy C."/>
            <person name="Mondal N."/>
            <person name="Sarkar J."/>
            <person name="Mandal S."/>
            <person name="Rameez M.J."/>
            <person name="Ghosh W."/>
        </authorList>
    </citation>
    <scope>NUCLEOTIDE SEQUENCE [LARGE SCALE GENOMIC DNA]</scope>
    <source>
        <strain evidence="2 3">SBBC</strain>
    </source>
</reference>
<feature type="domain" description="Autotransporter" evidence="1">
    <location>
        <begin position="693"/>
        <end position="968"/>
    </location>
</feature>
<dbReference type="Pfam" id="PF03797">
    <property type="entry name" value="Autotransporter"/>
    <property type="match status" value="1"/>
</dbReference>
<dbReference type="InterPro" id="IPR005546">
    <property type="entry name" value="Autotransporte_beta"/>
</dbReference>
<organism evidence="2 3">
    <name type="scientific">Cereibacter changlensis</name>
    <dbReference type="NCBI Taxonomy" id="402884"/>
    <lineage>
        <taxon>Bacteria</taxon>
        <taxon>Pseudomonadati</taxon>
        <taxon>Pseudomonadota</taxon>
        <taxon>Alphaproteobacteria</taxon>
        <taxon>Rhodobacterales</taxon>
        <taxon>Paracoccaceae</taxon>
        <taxon>Cereibacter</taxon>
    </lineage>
</organism>
<dbReference type="Gene3D" id="2.40.128.130">
    <property type="entry name" value="Autotransporter beta-domain"/>
    <property type="match status" value="1"/>
</dbReference>
<comment type="caution">
    <text evidence="2">The sequence shown here is derived from an EMBL/GenBank/DDBJ whole genome shotgun (WGS) entry which is preliminary data.</text>
</comment>
<dbReference type="SMART" id="SM00869">
    <property type="entry name" value="Autotransporter"/>
    <property type="match status" value="1"/>
</dbReference>
<dbReference type="EMBL" id="SWAU01000172">
    <property type="protein sequence ID" value="TKA95565.1"/>
    <property type="molecule type" value="Genomic_DNA"/>
</dbReference>
<dbReference type="GO" id="GO:0019867">
    <property type="term" value="C:outer membrane"/>
    <property type="evidence" value="ECO:0007669"/>
    <property type="project" value="InterPro"/>
</dbReference>
<dbReference type="Proteomes" id="UP000306340">
    <property type="component" value="Unassembled WGS sequence"/>
</dbReference>
<dbReference type="PROSITE" id="PS51208">
    <property type="entry name" value="AUTOTRANSPORTER"/>
    <property type="match status" value="1"/>
</dbReference>
<accession>A0A4U0YUZ1</accession>
<dbReference type="SUPFAM" id="SSF51126">
    <property type="entry name" value="Pectin lyase-like"/>
    <property type="match status" value="1"/>
</dbReference>
<evidence type="ECO:0000313" key="3">
    <source>
        <dbReference type="Proteomes" id="UP000306340"/>
    </source>
</evidence>
<gene>
    <name evidence="2" type="ORF">FAZ78_16180</name>
</gene>
<dbReference type="InterPro" id="IPR006315">
    <property type="entry name" value="OM_autotransptr_brl_dom"/>
</dbReference>
<evidence type="ECO:0000259" key="1">
    <source>
        <dbReference type="PROSITE" id="PS51208"/>
    </source>
</evidence>
<dbReference type="NCBIfam" id="TIGR01414">
    <property type="entry name" value="autotrans_barl"/>
    <property type="match status" value="1"/>
</dbReference>
<dbReference type="InterPro" id="IPR011050">
    <property type="entry name" value="Pectin_lyase_fold/virulence"/>
</dbReference>
<evidence type="ECO:0000313" key="2">
    <source>
        <dbReference type="EMBL" id="TKA95565.1"/>
    </source>
</evidence>
<proteinExistence type="predicted"/>
<dbReference type="InterPro" id="IPR036709">
    <property type="entry name" value="Autotransporte_beta_dom_sf"/>
</dbReference>
<sequence>MRKRLLQEKAMHSAHRAITSAWRPRNSLRRSLMSSTLLIGGLLLSPQLASAECTRSGGTTASNCDAAAVVAIMTPGSGSLTVTDQTTGSITYTAPTEAGVYDQTVLLNGSTSVSNADASALLMEFGSTPEATEVNADVTIDSGVSLASGAGAGAVRIGNADAGDITIDNAGRIIATGDGTAGISAATVSGRVTISNSGDLSSAGGDGIFANGHRAFDPTDVITSASVTNAAGGTITAANGAAIRAGSTDGTVIVRNDGLLSGTNGIVIAGGPAAEIGTRVRGRGIVLNYGTITATSTAIAVDAADNQVAIYGSVSSATSPVITTGGGFSNVVNFGQITAASEDAIAVSMGSGTNTYMMFDDSLLTGRVENMSSGNDLALNGFVLGELDLSQVVQGGKYSGFGNLYKYGSGTWVATGTGSSLDDILVHDGMLVMDGVTDADVLVQIDPMSGVPTDRPVLAGSGTVGSVEVQTGGAISPGYNSIDTLTVDGDVTFRAGSAYAVDLNSVGDSDLLDVSGGATIEGDTVLRLTAMPALTPFDLATRFDLMTAEEGISDTFTSVEENLAFLTADQQIETVDQQMERETLFLQFSRTMDGGQPLAFASVAMRPNAKAAAAAVDAMGAGSLFDRALFLTDEAAPTAFDQLTGEIHSVAAAALIDRSRLTRESILARMNDASQLGFAVNPSSKGAAMMTGDPSLGWTLWGQGFGGWTDYEDDGNAFEADVDGGGILIGADRELGDWRVGVALGFGTDDVSSVNGNSTADIDSTYLAAYAGRSFGQAALKLGAIHAMHQLETSRTADFGGVSQSLDAEYDATTAQVFVEGSWRTSYRGLGIEPFANLAYVSVDSDGFSESGGDAAVSSGSESRDQVTSTLGVRVNQAFTMGGTDGLAQIGLGWRRAYGDLAQESTLSFAGSNGFNILSAASDRDALVLDLAMRFDVNPTTTLSIGYNVLFAEDNNEQAATARLSIRF</sequence>